<evidence type="ECO:0000256" key="7">
    <source>
        <dbReference type="ARBA" id="ARBA00023136"/>
    </source>
</evidence>
<proteinExistence type="inferred from homology"/>
<evidence type="ECO:0000256" key="2">
    <source>
        <dbReference type="ARBA" id="ARBA00005697"/>
    </source>
</evidence>
<dbReference type="PIRSF" id="PIRSF005353">
    <property type="entry name" value="PbuG"/>
    <property type="match status" value="1"/>
</dbReference>
<dbReference type="PANTHER" id="PTHR43337">
    <property type="entry name" value="XANTHINE/URACIL PERMEASE C887.17-RELATED"/>
    <property type="match status" value="1"/>
</dbReference>
<evidence type="ECO:0000256" key="6">
    <source>
        <dbReference type="ARBA" id="ARBA00022989"/>
    </source>
</evidence>
<feature type="transmembrane region" description="Helical" evidence="10">
    <location>
        <begin position="257"/>
        <end position="277"/>
    </location>
</feature>
<feature type="transmembrane region" description="Helical" evidence="10">
    <location>
        <begin position="73"/>
        <end position="92"/>
    </location>
</feature>
<comment type="subcellular location">
    <subcellularLocation>
        <location evidence="1 8">Cell membrane</location>
        <topology evidence="1 8">Multi-pass membrane protein</topology>
    </subcellularLocation>
</comment>
<keyword evidence="7 8" id="KW-0472">Membrane</keyword>
<dbReference type="PANTHER" id="PTHR43337:SF1">
    <property type="entry name" value="XANTHINE_URACIL PERMEASE C887.17-RELATED"/>
    <property type="match status" value="1"/>
</dbReference>
<keyword evidence="3 8" id="KW-0813">Transport</keyword>
<keyword evidence="5 8" id="KW-0812">Transmembrane</keyword>
<feature type="transmembrane region" description="Helical" evidence="10">
    <location>
        <begin position="342"/>
        <end position="361"/>
    </location>
</feature>
<feature type="transmembrane region" description="Helical" evidence="10">
    <location>
        <begin position="159"/>
        <end position="181"/>
    </location>
</feature>
<organism evidence="11 12">
    <name type="scientific">Microbulbifer echini</name>
    <dbReference type="NCBI Taxonomy" id="1529067"/>
    <lineage>
        <taxon>Bacteria</taxon>
        <taxon>Pseudomonadati</taxon>
        <taxon>Pseudomonadota</taxon>
        <taxon>Gammaproteobacteria</taxon>
        <taxon>Cellvibrionales</taxon>
        <taxon>Microbulbiferaceae</taxon>
        <taxon>Microbulbifer</taxon>
    </lineage>
</organism>
<dbReference type="InterPro" id="IPR026033">
    <property type="entry name" value="Azg-like_bact_archaea"/>
</dbReference>
<reference evidence="11 12" key="1">
    <citation type="submission" date="2024-08" db="EMBL/GenBank/DDBJ databases">
        <authorList>
            <person name="Ishaq N."/>
        </authorList>
    </citation>
    <scope>NUCLEOTIDE SEQUENCE [LARGE SCALE GENOMIC DNA]</scope>
    <source>
        <strain evidence="11 12">JCM 30400</strain>
    </source>
</reference>
<gene>
    <name evidence="11" type="ORF">ACCI51_05635</name>
</gene>
<dbReference type="Pfam" id="PF00860">
    <property type="entry name" value="Xan_ur_permease"/>
    <property type="match status" value="1"/>
</dbReference>
<feature type="transmembrane region" description="Helical" evidence="10">
    <location>
        <begin position="193"/>
        <end position="211"/>
    </location>
</feature>
<comment type="caution">
    <text evidence="11">The sequence shown here is derived from an EMBL/GenBank/DDBJ whole genome shotgun (WGS) entry which is preliminary data.</text>
</comment>
<dbReference type="InterPro" id="IPR006043">
    <property type="entry name" value="NCS2"/>
</dbReference>
<dbReference type="EMBL" id="JBGMEL010000004">
    <property type="protein sequence ID" value="MFA0790021.1"/>
    <property type="molecule type" value="Genomic_DNA"/>
</dbReference>
<comment type="similarity">
    <text evidence="2 8">Belongs to the nucleobase:cation symporter-2 (NCS2) (TC 2.A.40) family. Azg-like subfamily.</text>
</comment>
<feature type="region of interest" description="Disordered" evidence="9">
    <location>
        <begin position="1"/>
        <end position="20"/>
    </location>
</feature>
<evidence type="ECO:0000256" key="10">
    <source>
        <dbReference type="SAM" id="Phobius"/>
    </source>
</evidence>
<evidence type="ECO:0000256" key="1">
    <source>
        <dbReference type="ARBA" id="ARBA00004651"/>
    </source>
</evidence>
<evidence type="ECO:0000256" key="4">
    <source>
        <dbReference type="ARBA" id="ARBA00022475"/>
    </source>
</evidence>
<keyword evidence="4 8" id="KW-1003">Cell membrane</keyword>
<feature type="transmembrane region" description="Helical" evidence="10">
    <location>
        <begin position="367"/>
        <end position="387"/>
    </location>
</feature>
<sequence length="453" mass="46885">MKPSDIQTSATPGSGIPQAGGDASLLEKLFKLSERQTNVRREVIAGVTTFLTMAYIIFVNPNILAAAGMDKGAVFMATCLAAAIGCLIMGLYANYPIALAPGMGLNAFFAYVVVGEMGYSWQVALGAVFISGVIFLLLSIFKLREWIIDSIPTSLRQSLAAGIGLFLAIIALKSSGIVVASPATLVTLGDLKSVEAMLAALGFFIIVALSYRRMLGSVMIGILAVTVIALAIGKVEFTGLVSAPPSLAPTYLELDIAGAFEVGMISVIFAFLFVDLFDTAGTLLSVSDRAKLLDENGKLPGMGKALMADSSASVVGSVLGSSTTTCYVESTAGITAGGRTGLTAVVCAGLFLLATFFSPLIGMIPAYATAGALLYVGVLMTSGLSSIDWDDITEAAPAVIAAVMMPLSFSIAHGIALGFIAYAVIKTLSGRSKDVSISVYVLAALFVAKFAFF</sequence>
<evidence type="ECO:0000313" key="11">
    <source>
        <dbReference type="EMBL" id="MFA0790021.1"/>
    </source>
</evidence>
<dbReference type="Proteomes" id="UP001569414">
    <property type="component" value="Unassembled WGS sequence"/>
</dbReference>
<feature type="transmembrane region" description="Helical" evidence="10">
    <location>
        <begin position="43"/>
        <end position="67"/>
    </location>
</feature>
<keyword evidence="12" id="KW-1185">Reference proteome</keyword>
<feature type="transmembrane region" description="Helical" evidence="10">
    <location>
        <begin position="399"/>
        <end position="423"/>
    </location>
</feature>
<evidence type="ECO:0000313" key="12">
    <source>
        <dbReference type="Proteomes" id="UP001569414"/>
    </source>
</evidence>
<accession>A0ABV4NM07</accession>
<evidence type="ECO:0000256" key="8">
    <source>
        <dbReference type="PIRNR" id="PIRNR005353"/>
    </source>
</evidence>
<protein>
    <submittedName>
        <fullName evidence="11">NCS2 family permease</fullName>
    </submittedName>
</protein>
<evidence type="ECO:0000256" key="5">
    <source>
        <dbReference type="ARBA" id="ARBA00022692"/>
    </source>
</evidence>
<evidence type="ECO:0000256" key="3">
    <source>
        <dbReference type="ARBA" id="ARBA00022448"/>
    </source>
</evidence>
<feature type="transmembrane region" description="Helical" evidence="10">
    <location>
        <begin position="218"/>
        <end position="237"/>
    </location>
</feature>
<dbReference type="RefSeq" id="WP_371842904.1">
    <property type="nucleotide sequence ID" value="NZ_JBGMEL010000004.1"/>
</dbReference>
<feature type="compositionally biased region" description="Polar residues" evidence="9">
    <location>
        <begin position="1"/>
        <end position="12"/>
    </location>
</feature>
<feature type="transmembrane region" description="Helical" evidence="10">
    <location>
        <begin position="435"/>
        <end position="452"/>
    </location>
</feature>
<evidence type="ECO:0000256" key="9">
    <source>
        <dbReference type="SAM" id="MobiDB-lite"/>
    </source>
</evidence>
<name>A0ABV4NM07_9GAMM</name>
<feature type="transmembrane region" description="Helical" evidence="10">
    <location>
        <begin position="120"/>
        <end position="138"/>
    </location>
</feature>
<dbReference type="InterPro" id="IPR045018">
    <property type="entry name" value="Azg-like"/>
</dbReference>
<keyword evidence="6 8" id="KW-1133">Transmembrane helix</keyword>